<evidence type="ECO:0000313" key="2">
    <source>
        <dbReference type="Proteomes" id="UP000265520"/>
    </source>
</evidence>
<sequence>MHSNSLTSIRRILKLALLPLSHELSLSSLALALAKPHGFSQENGTNELFT</sequence>
<reference evidence="1 2" key="1">
    <citation type="journal article" date="2018" name="Front. Plant Sci.">
        <title>Red Clover (Trifolium pratense) and Zigzag Clover (T. medium) - A Picture of Genomic Similarities and Differences.</title>
        <authorList>
            <person name="Dluhosova J."/>
            <person name="Istvanek J."/>
            <person name="Nedelnik J."/>
            <person name="Repkova J."/>
        </authorList>
    </citation>
    <scope>NUCLEOTIDE SEQUENCE [LARGE SCALE GENOMIC DNA]</scope>
    <source>
        <strain evidence="2">cv. 10/8</strain>
        <tissue evidence="1">Leaf</tissue>
    </source>
</reference>
<dbReference type="Proteomes" id="UP000265520">
    <property type="component" value="Unassembled WGS sequence"/>
</dbReference>
<feature type="non-terminal residue" evidence="1">
    <location>
        <position position="50"/>
    </location>
</feature>
<comment type="caution">
    <text evidence="1">The sequence shown here is derived from an EMBL/GenBank/DDBJ whole genome shotgun (WGS) entry which is preliminary data.</text>
</comment>
<proteinExistence type="predicted"/>
<keyword evidence="2" id="KW-1185">Reference proteome</keyword>
<organism evidence="1 2">
    <name type="scientific">Trifolium medium</name>
    <dbReference type="NCBI Taxonomy" id="97028"/>
    <lineage>
        <taxon>Eukaryota</taxon>
        <taxon>Viridiplantae</taxon>
        <taxon>Streptophyta</taxon>
        <taxon>Embryophyta</taxon>
        <taxon>Tracheophyta</taxon>
        <taxon>Spermatophyta</taxon>
        <taxon>Magnoliopsida</taxon>
        <taxon>eudicotyledons</taxon>
        <taxon>Gunneridae</taxon>
        <taxon>Pentapetalae</taxon>
        <taxon>rosids</taxon>
        <taxon>fabids</taxon>
        <taxon>Fabales</taxon>
        <taxon>Fabaceae</taxon>
        <taxon>Papilionoideae</taxon>
        <taxon>50 kb inversion clade</taxon>
        <taxon>NPAAA clade</taxon>
        <taxon>Hologalegina</taxon>
        <taxon>IRL clade</taxon>
        <taxon>Trifolieae</taxon>
        <taxon>Trifolium</taxon>
    </lineage>
</organism>
<name>A0A392VW52_9FABA</name>
<accession>A0A392VW52</accession>
<dbReference type="AlphaFoldDB" id="A0A392VW52"/>
<dbReference type="EMBL" id="LXQA011257981">
    <property type="protein sequence ID" value="MCI90915.1"/>
    <property type="molecule type" value="Genomic_DNA"/>
</dbReference>
<evidence type="ECO:0000313" key="1">
    <source>
        <dbReference type="EMBL" id="MCI90915.1"/>
    </source>
</evidence>
<protein>
    <submittedName>
        <fullName evidence="1">Uncharacterized protein</fullName>
    </submittedName>
</protein>